<evidence type="ECO:0000313" key="2">
    <source>
        <dbReference type="Proteomes" id="UP000648187"/>
    </source>
</evidence>
<organism evidence="1 2">
    <name type="scientific">Spodoptera exigua</name>
    <name type="common">Beet armyworm</name>
    <name type="synonym">Noctua fulgens</name>
    <dbReference type="NCBI Taxonomy" id="7107"/>
    <lineage>
        <taxon>Eukaryota</taxon>
        <taxon>Metazoa</taxon>
        <taxon>Ecdysozoa</taxon>
        <taxon>Arthropoda</taxon>
        <taxon>Hexapoda</taxon>
        <taxon>Insecta</taxon>
        <taxon>Pterygota</taxon>
        <taxon>Neoptera</taxon>
        <taxon>Endopterygota</taxon>
        <taxon>Lepidoptera</taxon>
        <taxon>Glossata</taxon>
        <taxon>Ditrysia</taxon>
        <taxon>Noctuoidea</taxon>
        <taxon>Noctuidae</taxon>
        <taxon>Amphipyrinae</taxon>
        <taxon>Spodoptera</taxon>
    </lineage>
</organism>
<feature type="non-terminal residue" evidence="1">
    <location>
        <position position="119"/>
    </location>
</feature>
<proteinExistence type="predicted"/>
<evidence type="ECO:0000313" key="1">
    <source>
        <dbReference type="EMBL" id="KAF9414809.1"/>
    </source>
</evidence>
<reference evidence="1" key="1">
    <citation type="submission" date="2020-08" db="EMBL/GenBank/DDBJ databases">
        <title>Spodoptera exigua strain:BAW_Kor-Di-RS1 Genome sequencing and assembly.</title>
        <authorList>
            <person name="Kim J."/>
            <person name="Nam H.Y."/>
            <person name="Kwon M."/>
            <person name="Choi J.H."/>
            <person name="Cho S.R."/>
            <person name="Kim G.-H."/>
        </authorList>
    </citation>
    <scope>NUCLEOTIDE SEQUENCE</scope>
    <source>
        <strain evidence="1">BAW_Kor-Di-RS1</strain>
        <tissue evidence="1">Whole-body</tissue>
    </source>
</reference>
<keyword evidence="2" id="KW-1185">Reference proteome</keyword>
<name>A0A835L3Q1_SPOEX</name>
<dbReference type="EMBL" id="JACKWZ010000124">
    <property type="protein sequence ID" value="KAF9414809.1"/>
    <property type="molecule type" value="Genomic_DNA"/>
</dbReference>
<gene>
    <name evidence="1" type="ORF">HW555_007389</name>
</gene>
<sequence>LRKSEVTKCHTALLGYVYLQSLTLYHLCHYCIAPRLKTHMRYAAQLPMIIHLSPSHTNHSAVSVYTHELMSVARRGSVITSLGSYSYHIGARLARRVFKIGTSMAPAIYLKDKQLYCKR</sequence>
<protein>
    <submittedName>
        <fullName evidence="1">Uncharacterized protein</fullName>
    </submittedName>
</protein>
<dbReference type="Proteomes" id="UP000648187">
    <property type="component" value="Unassembled WGS sequence"/>
</dbReference>
<accession>A0A835L3Q1</accession>
<comment type="caution">
    <text evidence="1">The sequence shown here is derived from an EMBL/GenBank/DDBJ whole genome shotgun (WGS) entry which is preliminary data.</text>
</comment>
<dbReference type="AlphaFoldDB" id="A0A835L3Q1"/>